<evidence type="ECO:0000256" key="1">
    <source>
        <dbReference type="SAM" id="Phobius"/>
    </source>
</evidence>
<keyword evidence="1" id="KW-0472">Membrane</keyword>
<name>A0ABQ0DSG8_9EUKA</name>
<keyword evidence="1" id="KW-1133">Transmembrane helix</keyword>
<accession>A0ABQ0DSG8</accession>
<keyword evidence="1" id="KW-0812">Transmembrane</keyword>
<feature type="transmembrane region" description="Helical" evidence="1">
    <location>
        <begin position="186"/>
        <end position="207"/>
    </location>
</feature>
<sequence length="208" mass="22595">MFCLVFFIAIALAKDSIVMSADRDSNGNPITFLKFEFGTCYYMGAGEEGASIKLSKSGDNIKGKLYNEADCKGTSEEAEESVNDFVESFCSAYGSVAGSTCTGSITKAPEHVAFQSVMPDDADCSHKDNTFRLYYTDACYPCEGSSCKREEEDGSFFLNVYSGENCDGDRTTHTQLFKCDSCVEGVHYQCGAISTMVLAVVAILAFFL</sequence>
<comment type="caution">
    <text evidence="2">The sequence shown here is derived from an EMBL/GenBank/DDBJ whole genome shotgun (WGS) entry which is preliminary data.</text>
</comment>
<proteinExistence type="predicted"/>
<reference evidence="2 3" key="1">
    <citation type="journal article" date="2019" name="PLoS Negl. Trop. Dis.">
        <title>Whole genome sequencing of Entamoeba nuttalli reveals mammalian host-related molecular signatures and a novel octapeptide-repeat surface protein.</title>
        <authorList>
            <person name="Tanaka M."/>
            <person name="Makiuchi T."/>
            <person name="Komiyama T."/>
            <person name="Shiina T."/>
            <person name="Osaki K."/>
            <person name="Tachibana H."/>
        </authorList>
    </citation>
    <scope>NUCLEOTIDE SEQUENCE [LARGE SCALE GENOMIC DNA]</scope>
    <source>
        <strain evidence="2 3">P19-061405</strain>
    </source>
</reference>
<evidence type="ECO:0000313" key="3">
    <source>
        <dbReference type="Proteomes" id="UP001628156"/>
    </source>
</evidence>
<organism evidence="2 3">
    <name type="scientific">Entamoeba nuttalli</name>
    <dbReference type="NCBI Taxonomy" id="412467"/>
    <lineage>
        <taxon>Eukaryota</taxon>
        <taxon>Amoebozoa</taxon>
        <taxon>Evosea</taxon>
        <taxon>Archamoebae</taxon>
        <taxon>Mastigamoebida</taxon>
        <taxon>Entamoebidae</taxon>
        <taxon>Entamoeba</taxon>
    </lineage>
</organism>
<protein>
    <submittedName>
        <fullName evidence="2">Uncharacterized protein</fullName>
    </submittedName>
</protein>
<gene>
    <name evidence="2" type="ORF">ENUP19_0263G0023</name>
</gene>
<dbReference type="Proteomes" id="UP001628156">
    <property type="component" value="Unassembled WGS sequence"/>
</dbReference>
<evidence type="ECO:0000313" key="2">
    <source>
        <dbReference type="EMBL" id="GAB1225803.1"/>
    </source>
</evidence>
<keyword evidence="3" id="KW-1185">Reference proteome</keyword>
<dbReference type="EMBL" id="BAAFRS010000263">
    <property type="protein sequence ID" value="GAB1225803.1"/>
    <property type="molecule type" value="Genomic_DNA"/>
</dbReference>